<dbReference type="PANTHER" id="PTHR33453">
    <property type="match status" value="1"/>
</dbReference>
<dbReference type="InterPro" id="IPR017988">
    <property type="entry name" value="Ribosome_inactivat_prot_CS"/>
</dbReference>
<keyword evidence="4 6" id="KW-0611">Plant defense</keyword>
<dbReference type="SUPFAM" id="SSF56371">
    <property type="entry name" value="Ribosome inactivating proteins (RIP)"/>
    <property type="match status" value="1"/>
</dbReference>
<accession>A0A3B6KSX7</accession>
<dbReference type="InterPro" id="IPR036041">
    <property type="entry name" value="Ribosome-inact_prot_sf"/>
</dbReference>
<evidence type="ECO:0000256" key="2">
    <source>
        <dbReference type="ARBA" id="ARBA00022656"/>
    </source>
</evidence>
<dbReference type="Pfam" id="PF00161">
    <property type="entry name" value="RIP"/>
    <property type="match status" value="1"/>
</dbReference>
<comment type="similarity">
    <text evidence="6">Belongs to the ribosome-inactivating protein family.</text>
</comment>
<dbReference type="Proteomes" id="UP000019116">
    <property type="component" value="Chromosome 5A"/>
</dbReference>
<dbReference type="PRINTS" id="PR00396">
    <property type="entry name" value="SHIGARICIN"/>
</dbReference>
<keyword evidence="9" id="KW-1185">Reference proteome</keyword>
<evidence type="ECO:0000256" key="4">
    <source>
        <dbReference type="ARBA" id="ARBA00022821"/>
    </source>
</evidence>
<dbReference type="EnsemblPlants" id="TraesCS5A02G475300.1">
    <property type="protein sequence ID" value="TraesCS5A02G475300.1.cds1"/>
    <property type="gene ID" value="TraesCS5A02G475300"/>
</dbReference>
<dbReference type="InterPro" id="IPR016139">
    <property type="entry name" value="Ribosome_inactivat_prot_sub2"/>
</dbReference>
<protein>
    <recommendedName>
        <fullName evidence="6">rRNA N-glycosylase</fullName>
        <ecNumber evidence="6">3.2.2.22</ecNumber>
    </recommendedName>
</protein>
<dbReference type="Gene3D" id="4.10.470.10">
    <property type="entry name" value="Ricin (A Subunit), domain 2"/>
    <property type="match status" value="1"/>
</dbReference>
<dbReference type="STRING" id="4565.A0A3B6KSX7"/>
<dbReference type="PROSITE" id="PS00275">
    <property type="entry name" value="SHIGA_RICIN"/>
    <property type="match status" value="1"/>
</dbReference>
<dbReference type="Gramene" id="TraesCS5A03G1120200.1">
    <property type="protein sequence ID" value="TraesCS5A03G1120200.1.CDS1"/>
    <property type="gene ID" value="TraesCS5A03G1120200"/>
</dbReference>
<name>A0A3B6KSX7_WHEAT</name>
<dbReference type="OrthoDB" id="639866at2759"/>
<evidence type="ECO:0000256" key="1">
    <source>
        <dbReference type="ARBA" id="ARBA00000237"/>
    </source>
</evidence>
<comment type="catalytic activity">
    <reaction evidence="1 6">
        <text>Endohydrolysis of the N-glycosidic bond at one specific adenosine on the 28S rRNA.</text>
        <dbReference type="EC" id="3.2.2.22"/>
    </reaction>
</comment>
<dbReference type="GO" id="GO:0017148">
    <property type="term" value="P:negative regulation of translation"/>
    <property type="evidence" value="ECO:0007669"/>
    <property type="project" value="UniProtKB-KW"/>
</dbReference>
<dbReference type="OMA" id="LANTKHY"/>
<evidence type="ECO:0000256" key="6">
    <source>
        <dbReference type="RuleBase" id="RU004915"/>
    </source>
</evidence>
<dbReference type="EC" id="3.2.2.22" evidence="6"/>
<reference evidence="8" key="1">
    <citation type="submission" date="2018-08" db="EMBL/GenBank/DDBJ databases">
        <authorList>
            <person name="Rossello M."/>
        </authorList>
    </citation>
    <scope>NUCLEOTIDE SEQUENCE [LARGE SCALE GENOMIC DNA]</scope>
    <source>
        <strain evidence="8">cv. Chinese Spring</strain>
    </source>
</reference>
<dbReference type="GO" id="GO:0006952">
    <property type="term" value="P:defense response"/>
    <property type="evidence" value="ECO:0007669"/>
    <property type="project" value="UniProtKB-KW"/>
</dbReference>
<reference evidence="8" key="2">
    <citation type="submission" date="2018-10" db="UniProtKB">
        <authorList>
            <consortium name="EnsemblPlants"/>
        </authorList>
    </citation>
    <scope>IDENTIFICATION</scope>
</reference>
<keyword evidence="5 6" id="KW-0652">Protein synthesis inhibitor</keyword>
<dbReference type="GO" id="GO:0030598">
    <property type="term" value="F:rRNA N-glycosylase activity"/>
    <property type="evidence" value="ECO:0007669"/>
    <property type="project" value="UniProtKB-EC"/>
</dbReference>
<sequence>MMSPVQYIPGMTRCAVLQIEVGLGFFIDSTSKHICAPVAYKFIANSFFFVHPSIIDLPLLCPSHRTMATNPRFVASFDVESSDKYTSFIAGIRSRLANTKHYSHDVPVLPPADPPGTPPRRWFHVVLRTRTSTLTLAIRADNLYLEGFRSSNGAWWELTPRIIAGATHLGFGGTYRDLLGDTDKLAGVALGPQQMAEAVNALAGRTAADAGSGAKQQQAREAVVALLLMVNEAARFQTVSGFVAGLMHPRAAKNKGAITGEMKAQVNGWQDLSAALLKTDKYEEEKPNKQDKKKPEKKGPETFPAFDKMGVKTADQAAATLGILLFVAVEGGMARDKALQLFRGTPNY</sequence>
<feature type="compositionally biased region" description="Basic and acidic residues" evidence="7">
    <location>
        <begin position="279"/>
        <end position="300"/>
    </location>
</feature>
<evidence type="ECO:0000256" key="7">
    <source>
        <dbReference type="SAM" id="MobiDB-lite"/>
    </source>
</evidence>
<dbReference type="AlphaFoldDB" id="A0A3B6KSX7"/>
<keyword evidence="2 6" id="KW-0800">Toxin</keyword>
<dbReference type="SMR" id="A0A3B6KSX7"/>
<dbReference type="Gene3D" id="3.40.420.10">
    <property type="entry name" value="Ricin (A subunit), domain 1"/>
    <property type="match status" value="1"/>
</dbReference>
<dbReference type="InterPro" id="IPR016138">
    <property type="entry name" value="Ribosome_inactivat_prot_sub1"/>
</dbReference>
<evidence type="ECO:0000313" key="8">
    <source>
        <dbReference type="EnsemblPlants" id="TraesCS5A02G475300.1.cds1"/>
    </source>
</evidence>
<keyword evidence="3 6" id="KW-0378">Hydrolase</keyword>
<evidence type="ECO:0000256" key="3">
    <source>
        <dbReference type="ARBA" id="ARBA00022801"/>
    </source>
</evidence>
<dbReference type="Gramene" id="TraesCS5A02G475300.1">
    <property type="protein sequence ID" value="TraesCS5A02G475300.1.cds1"/>
    <property type="gene ID" value="TraesCS5A02G475300"/>
</dbReference>
<feature type="region of interest" description="Disordered" evidence="7">
    <location>
        <begin position="279"/>
        <end position="306"/>
    </location>
</feature>
<organism evidence="8">
    <name type="scientific">Triticum aestivum</name>
    <name type="common">Wheat</name>
    <dbReference type="NCBI Taxonomy" id="4565"/>
    <lineage>
        <taxon>Eukaryota</taxon>
        <taxon>Viridiplantae</taxon>
        <taxon>Streptophyta</taxon>
        <taxon>Embryophyta</taxon>
        <taxon>Tracheophyta</taxon>
        <taxon>Spermatophyta</taxon>
        <taxon>Magnoliopsida</taxon>
        <taxon>Liliopsida</taxon>
        <taxon>Poales</taxon>
        <taxon>Poaceae</taxon>
        <taxon>BOP clade</taxon>
        <taxon>Pooideae</taxon>
        <taxon>Triticodae</taxon>
        <taxon>Triticeae</taxon>
        <taxon>Triticinae</taxon>
        <taxon>Triticum</taxon>
    </lineage>
</organism>
<evidence type="ECO:0000256" key="5">
    <source>
        <dbReference type="ARBA" id="ARBA00023193"/>
    </source>
</evidence>
<evidence type="ECO:0000313" key="9">
    <source>
        <dbReference type="Proteomes" id="UP000019116"/>
    </source>
</evidence>
<proteinExistence type="inferred from homology"/>
<dbReference type="InterPro" id="IPR001574">
    <property type="entry name" value="Ribosome_inactivat_prot"/>
</dbReference>
<dbReference type="GO" id="GO:0090729">
    <property type="term" value="F:toxin activity"/>
    <property type="evidence" value="ECO:0007669"/>
    <property type="project" value="UniProtKB-KW"/>
</dbReference>
<dbReference type="PANTHER" id="PTHR33453:SF27">
    <property type="entry name" value="RRNA N-GLYCOSYLASE"/>
    <property type="match status" value="1"/>
</dbReference>
<dbReference type="InterPro" id="IPR017989">
    <property type="entry name" value="Ribosome_inactivat_1/2"/>
</dbReference>